<dbReference type="Gene3D" id="3.30.420.40">
    <property type="match status" value="2"/>
</dbReference>
<reference evidence="4" key="1">
    <citation type="journal article" date="2019" name="Int. J. Syst. Evol. Microbiol.">
        <title>The Global Catalogue of Microorganisms (GCM) 10K type strain sequencing project: providing services to taxonomists for standard genome sequencing and annotation.</title>
        <authorList>
            <consortium name="The Broad Institute Genomics Platform"/>
            <consortium name="The Broad Institute Genome Sequencing Center for Infectious Disease"/>
            <person name="Wu L."/>
            <person name="Ma J."/>
        </authorList>
    </citation>
    <scope>NUCLEOTIDE SEQUENCE [LARGE SCALE GENOMIC DNA]</scope>
    <source>
        <strain evidence="4">JCM 16014</strain>
    </source>
</reference>
<dbReference type="Proteomes" id="UP001500751">
    <property type="component" value="Unassembled WGS sequence"/>
</dbReference>
<name>A0ABP5FHT9_9ACTN</name>
<gene>
    <name evidence="3" type="ORF">GCM10009839_24390</name>
</gene>
<organism evidence="3 4">
    <name type="scientific">Catenulispora yoronensis</name>
    <dbReference type="NCBI Taxonomy" id="450799"/>
    <lineage>
        <taxon>Bacteria</taxon>
        <taxon>Bacillati</taxon>
        <taxon>Actinomycetota</taxon>
        <taxon>Actinomycetes</taxon>
        <taxon>Catenulisporales</taxon>
        <taxon>Catenulisporaceae</taxon>
        <taxon>Catenulispora</taxon>
    </lineage>
</organism>
<dbReference type="SUPFAM" id="SSF53067">
    <property type="entry name" value="Actin-like ATPase domain"/>
    <property type="match status" value="1"/>
</dbReference>
<dbReference type="InterPro" id="IPR036390">
    <property type="entry name" value="WH_DNA-bd_sf"/>
</dbReference>
<accession>A0ABP5FHT9</accession>
<proteinExistence type="inferred from homology"/>
<comment type="caution">
    <text evidence="3">The sequence shown here is derived from an EMBL/GenBank/DDBJ whole genome shotgun (WGS) entry which is preliminary data.</text>
</comment>
<dbReference type="Pfam" id="PF00480">
    <property type="entry name" value="ROK"/>
    <property type="match status" value="2"/>
</dbReference>
<dbReference type="PANTHER" id="PTHR18964">
    <property type="entry name" value="ROK (REPRESSOR, ORF, KINASE) FAMILY"/>
    <property type="match status" value="1"/>
</dbReference>
<dbReference type="Pfam" id="PF12802">
    <property type="entry name" value="MarR_2"/>
    <property type="match status" value="1"/>
</dbReference>
<comment type="similarity">
    <text evidence="1">Belongs to the ROK (NagC/XylR) family.</text>
</comment>
<dbReference type="InterPro" id="IPR043129">
    <property type="entry name" value="ATPase_NBD"/>
</dbReference>
<keyword evidence="4" id="KW-1185">Reference proteome</keyword>
<sequence>MIDRPPPVPYAGAMNNPTAKPYAGATSATVRELNLRTVWGLIGASAPISRAEISRATGISKPTVSAVLEDLLQIGLVAETADDSRGFTYGAVFFKPRPEAAYAVAFDVGARRLRGALAGLDGAEVVRLDAEVDKLDAPGMVTAAVRLARELAEAAGVPQSSVRHAVIGVPGVVDRRDGRVRQAANVTGMEGFAAQEQFSAALGMPVTVENDIHLAAHGEYARGCGGSADSFLFLSIGTGVGAGLVLGGHLHRGFKGAAGELDDAFEPEYTDNADGTRESSVPTGTDPCAPALMQYAARKLPGEPEPTPERVFELARAGDPAALDVAHEEARRIANYVAVAAAVVDVELVVLGGGIGLNGDLLLAPVAEHLAARLPYPPRLETSALGSGAVLAGAASLGASLTVEQLIREYFG</sequence>
<dbReference type="InterPro" id="IPR036388">
    <property type="entry name" value="WH-like_DNA-bd_sf"/>
</dbReference>
<evidence type="ECO:0000313" key="3">
    <source>
        <dbReference type="EMBL" id="GAA2025408.1"/>
    </source>
</evidence>
<dbReference type="Gene3D" id="1.10.10.10">
    <property type="entry name" value="Winged helix-like DNA-binding domain superfamily/Winged helix DNA-binding domain"/>
    <property type="match status" value="1"/>
</dbReference>
<dbReference type="EMBL" id="BAAAQN010000011">
    <property type="protein sequence ID" value="GAA2025408.1"/>
    <property type="molecule type" value="Genomic_DNA"/>
</dbReference>
<dbReference type="SUPFAM" id="SSF46785">
    <property type="entry name" value="Winged helix' DNA-binding domain"/>
    <property type="match status" value="1"/>
</dbReference>
<evidence type="ECO:0000313" key="4">
    <source>
        <dbReference type="Proteomes" id="UP001500751"/>
    </source>
</evidence>
<protein>
    <submittedName>
        <fullName evidence="3">ROK family transcriptional regulator</fullName>
    </submittedName>
</protein>
<feature type="domain" description="HTH marR-type" evidence="2">
    <location>
        <begin position="42"/>
        <end position="85"/>
    </location>
</feature>
<dbReference type="PANTHER" id="PTHR18964:SF149">
    <property type="entry name" value="BIFUNCTIONAL UDP-N-ACETYLGLUCOSAMINE 2-EPIMERASE_N-ACETYLMANNOSAMINE KINASE"/>
    <property type="match status" value="1"/>
</dbReference>
<evidence type="ECO:0000259" key="2">
    <source>
        <dbReference type="Pfam" id="PF12802"/>
    </source>
</evidence>
<dbReference type="InterPro" id="IPR000600">
    <property type="entry name" value="ROK"/>
</dbReference>
<dbReference type="InterPro" id="IPR000835">
    <property type="entry name" value="HTH_MarR-typ"/>
</dbReference>
<evidence type="ECO:0000256" key="1">
    <source>
        <dbReference type="ARBA" id="ARBA00006479"/>
    </source>
</evidence>